<comment type="subcellular location">
    <subcellularLocation>
        <location evidence="13">Cytoplasm</location>
    </subcellularLocation>
</comment>
<feature type="binding site" evidence="13">
    <location>
        <position position="586"/>
    </location>
    <ligand>
        <name>Zn(2+)</name>
        <dbReference type="ChEBI" id="CHEBI:29105"/>
    </ligand>
</feature>
<dbReference type="GO" id="GO:0005829">
    <property type="term" value="C:cytosol"/>
    <property type="evidence" value="ECO:0007669"/>
    <property type="project" value="TreeGrafter"/>
</dbReference>
<dbReference type="Proteomes" id="UP000070326">
    <property type="component" value="Unassembled WGS sequence"/>
</dbReference>
<dbReference type="InterPro" id="IPR018164">
    <property type="entry name" value="Ala-tRNA-synth_IIc_N"/>
</dbReference>
<dbReference type="FunFam" id="3.10.310.40:FF:000001">
    <property type="entry name" value="Alanine--tRNA ligase"/>
    <property type="match status" value="1"/>
</dbReference>
<dbReference type="InterPro" id="IPR018165">
    <property type="entry name" value="Ala-tRNA-synth_IIc_core"/>
</dbReference>
<evidence type="ECO:0000256" key="5">
    <source>
        <dbReference type="ARBA" id="ARBA00022741"/>
    </source>
</evidence>
<feature type="binding site" evidence="13">
    <location>
        <position position="688"/>
    </location>
    <ligand>
        <name>Zn(2+)</name>
        <dbReference type="ChEBI" id="CHEBI:29105"/>
    </ligand>
</feature>
<keyword evidence="9 13" id="KW-0648">Protein biosynthesis</keyword>
<comment type="similarity">
    <text evidence="1 13">Belongs to the class-II aminoacyl-tRNA synthetase family.</text>
</comment>
<keyword evidence="14" id="KW-0175">Coiled coil</keyword>
<dbReference type="NCBIfam" id="TIGR00344">
    <property type="entry name" value="alaS"/>
    <property type="match status" value="1"/>
</dbReference>
<dbReference type="Pfam" id="PF01411">
    <property type="entry name" value="tRNA-synt_2c"/>
    <property type="match status" value="1"/>
</dbReference>
<dbReference type="Pfam" id="PF02272">
    <property type="entry name" value="DHHA1"/>
    <property type="match status" value="1"/>
</dbReference>
<dbReference type="GO" id="GO:0005524">
    <property type="term" value="F:ATP binding"/>
    <property type="evidence" value="ECO:0007669"/>
    <property type="project" value="UniProtKB-UniRule"/>
</dbReference>
<gene>
    <name evidence="13" type="primary">alaS</name>
    <name evidence="16" type="ORF">HMPREF3195_00220</name>
</gene>
<dbReference type="GO" id="GO:0002161">
    <property type="term" value="F:aminoacyl-tRNA deacylase activity"/>
    <property type="evidence" value="ECO:0007669"/>
    <property type="project" value="TreeGrafter"/>
</dbReference>
<feature type="domain" description="Alanyl-transfer RNA synthetases family profile" evidence="15">
    <location>
        <begin position="25"/>
        <end position="731"/>
    </location>
</feature>
<evidence type="ECO:0000256" key="4">
    <source>
        <dbReference type="ARBA" id="ARBA00022723"/>
    </source>
</evidence>
<dbReference type="InterPro" id="IPR023033">
    <property type="entry name" value="Ala_tRNA_ligase_euk/bac"/>
</dbReference>
<evidence type="ECO:0000256" key="10">
    <source>
        <dbReference type="ARBA" id="ARBA00023146"/>
    </source>
</evidence>
<dbReference type="GO" id="GO:0140096">
    <property type="term" value="F:catalytic activity, acting on a protein"/>
    <property type="evidence" value="ECO:0007669"/>
    <property type="project" value="UniProtKB-ARBA"/>
</dbReference>
<keyword evidence="8 13" id="KW-0694">RNA-binding</keyword>
<evidence type="ECO:0000256" key="3">
    <source>
        <dbReference type="ARBA" id="ARBA00022598"/>
    </source>
</evidence>
<evidence type="ECO:0000256" key="12">
    <source>
        <dbReference type="ARBA" id="ARBA00048300"/>
    </source>
</evidence>
<evidence type="ECO:0000256" key="9">
    <source>
        <dbReference type="ARBA" id="ARBA00022917"/>
    </source>
</evidence>
<evidence type="ECO:0000256" key="6">
    <source>
        <dbReference type="ARBA" id="ARBA00022833"/>
    </source>
</evidence>
<keyword evidence="3 13" id="KW-0436">Ligase</keyword>
<dbReference type="SUPFAM" id="SSF55681">
    <property type="entry name" value="Class II aaRS and biotin synthetases"/>
    <property type="match status" value="1"/>
</dbReference>
<dbReference type="PATRIC" id="fig|1261.5.peg.226"/>
<evidence type="ECO:0000313" key="16">
    <source>
        <dbReference type="EMBL" id="KXI14411.1"/>
    </source>
</evidence>
<dbReference type="GO" id="GO:0000049">
    <property type="term" value="F:tRNA binding"/>
    <property type="evidence" value="ECO:0007669"/>
    <property type="project" value="UniProtKB-KW"/>
</dbReference>
<name>A0A135YYI2_9FIRM</name>
<dbReference type="Gene3D" id="2.40.30.130">
    <property type="match status" value="1"/>
</dbReference>
<dbReference type="eggNOG" id="COG0013">
    <property type="taxonomic scope" value="Bacteria"/>
</dbReference>
<accession>A0A135YYI2</accession>
<dbReference type="Gene3D" id="6.10.250.550">
    <property type="match status" value="1"/>
</dbReference>
<dbReference type="EC" id="6.1.1.7" evidence="13"/>
<dbReference type="InterPro" id="IPR012947">
    <property type="entry name" value="tRNA_SAD"/>
</dbReference>
<dbReference type="PROSITE" id="PS50860">
    <property type="entry name" value="AA_TRNA_LIGASE_II_ALA"/>
    <property type="match status" value="1"/>
</dbReference>
<keyword evidence="10 13" id="KW-0030">Aminoacyl-tRNA synthetase</keyword>
<evidence type="ECO:0000256" key="2">
    <source>
        <dbReference type="ARBA" id="ARBA00022555"/>
    </source>
</evidence>
<keyword evidence="5 13" id="KW-0547">Nucleotide-binding</keyword>
<dbReference type="GO" id="GO:0006419">
    <property type="term" value="P:alanyl-tRNA aminoacylation"/>
    <property type="evidence" value="ECO:0007669"/>
    <property type="project" value="UniProtKB-UniRule"/>
</dbReference>
<dbReference type="FunFam" id="3.30.980.10:FF:000004">
    <property type="entry name" value="Alanine--tRNA ligase, cytoplasmic"/>
    <property type="match status" value="1"/>
</dbReference>
<dbReference type="HAMAP" id="MF_00036_B">
    <property type="entry name" value="Ala_tRNA_synth_B"/>
    <property type="match status" value="1"/>
</dbReference>
<dbReference type="SUPFAM" id="SSF55186">
    <property type="entry name" value="ThrRS/AlaRS common domain"/>
    <property type="match status" value="1"/>
</dbReference>
<dbReference type="SUPFAM" id="SSF50447">
    <property type="entry name" value="Translation proteins"/>
    <property type="match status" value="1"/>
</dbReference>
<sequence>MYLSLLTGLLESILIDMEELYMEKMGLNEIRKNFTEFFRSKGHYIAKSHSLVPSNDKSLLLINSGMAPLKNYFSGVETPPKERMSTVQKCIRTGDIENVGVTARHATFFEMMGNFSFGDYFKKDAITWAWEFITQWLKLPEEKIWVTVYESDDEAYDLWKNMIGFPEERIVRLGKDDNFWEIGLGPCGPCSEIYFDKGEKYGCGCEDCKPGCDCDRFLEFWNLVFTQFDRQEDGSYGDLENKNIDTGMGLERMACVMQDVDTIFEVDTIQEVLQNVCKIAGKTYGNDPKNDKSIRIITDHIRSVSFMVADGILPSNEGRGYVLRRLLRRAARHGKLLGIEGGFLNDLVDVVIKTSGEAYPELVEKEAYIKKVIGIEEEKFAEALHQGLEILKSYTEETKDAGKTHISGEMAFKLYDTYGFPLDLTMEILEDEGMTVDEEGFEAEMQAQKDRARAARGNREGDAWKEDPLTRLEDASSEFDGYKNLKMDSKVKAIVADNELVDSIEEGCEAELILDTTTFYPNGGGQVGDKGTIESDIGVFEVVDTIKGANSSIKHIGRLVSGSLKLGDLVATSVNKELRMDAARNHSATHLLHKALKTVLGEHVNQAGSLVAPDRLRFDFTHFESITKDQLLEIEEMVNDFVLESMPITAEVMNINAAKEMGATALFGEKYGENVRVVTMGDCSIELCGGTHLDNTAQVGLFKIVSESGVAAGVRRIEAITGRSVYQSIKDTDRLVASVVDVLKTREDNLFERAKTIVEENKALEKELQAIKAKMSMENADSVLDSKIEIKGVNLITNRYEGMDMDTLRQAADQLRDKLESGVVVLANVTDGKINIVATASKEAIDKGAHAGNIVREVAKIAGGKGGGRPNMAQAGASDISKLDEALATAKEIVEGQIK</sequence>
<dbReference type="Gene3D" id="3.10.310.40">
    <property type="match status" value="1"/>
</dbReference>
<dbReference type="InterPro" id="IPR018162">
    <property type="entry name" value="Ala-tRNA-ligase_IIc_anticod-bd"/>
</dbReference>
<dbReference type="CDD" id="cd00673">
    <property type="entry name" value="AlaRS_core"/>
    <property type="match status" value="1"/>
</dbReference>
<dbReference type="PANTHER" id="PTHR11777">
    <property type="entry name" value="ALANYL-TRNA SYNTHETASE"/>
    <property type="match status" value="1"/>
</dbReference>
<feature type="binding site" evidence="13">
    <location>
        <position position="692"/>
    </location>
    <ligand>
        <name>Zn(2+)</name>
        <dbReference type="ChEBI" id="CHEBI:29105"/>
    </ligand>
</feature>
<dbReference type="GO" id="GO:0016740">
    <property type="term" value="F:transferase activity"/>
    <property type="evidence" value="ECO:0007669"/>
    <property type="project" value="UniProtKB-ARBA"/>
</dbReference>
<feature type="coiled-coil region" evidence="14">
    <location>
        <begin position="747"/>
        <end position="781"/>
    </location>
</feature>
<keyword evidence="2 13" id="KW-0820">tRNA-binding</keyword>
<dbReference type="PRINTS" id="PR00980">
    <property type="entry name" value="TRNASYNTHALA"/>
</dbReference>
<dbReference type="STRING" id="1261.HMPREF3195_00220"/>
<keyword evidence="7 13" id="KW-0067">ATP-binding</keyword>
<dbReference type="AlphaFoldDB" id="A0A135YYI2"/>
<evidence type="ECO:0000256" key="14">
    <source>
        <dbReference type="SAM" id="Coils"/>
    </source>
</evidence>
<dbReference type="PANTHER" id="PTHR11777:SF9">
    <property type="entry name" value="ALANINE--TRNA LIGASE, CYTOPLASMIC"/>
    <property type="match status" value="1"/>
</dbReference>
<evidence type="ECO:0000256" key="13">
    <source>
        <dbReference type="HAMAP-Rule" id="MF_00036"/>
    </source>
</evidence>
<comment type="function">
    <text evidence="11 13">Catalyzes the attachment of alanine to tRNA(Ala) in a two-step reaction: alanine is first activated by ATP to form Ala-AMP and then transferred to the acceptor end of tRNA(Ala). Also edits incorrectly charged Ser-tRNA(Ala) and Gly-tRNA(Ala) via its editing domain.</text>
</comment>
<evidence type="ECO:0000256" key="8">
    <source>
        <dbReference type="ARBA" id="ARBA00022884"/>
    </source>
</evidence>
<evidence type="ECO:0000256" key="7">
    <source>
        <dbReference type="ARBA" id="ARBA00022840"/>
    </source>
</evidence>
<protein>
    <recommendedName>
        <fullName evidence="13">Alanine--tRNA ligase</fullName>
        <ecNumber evidence="13">6.1.1.7</ecNumber>
    </recommendedName>
    <alternativeName>
        <fullName evidence="13">Alanyl-tRNA synthetase</fullName>
        <shortName evidence="13">AlaRS</shortName>
    </alternativeName>
</protein>
<reference evidence="16 17" key="1">
    <citation type="submission" date="2016-02" db="EMBL/GenBank/DDBJ databases">
        <authorList>
            <person name="Wen L."/>
            <person name="He K."/>
            <person name="Yang H."/>
        </authorList>
    </citation>
    <scope>NUCLEOTIDE SEQUENCE [LARGE SCALE GENOMIC DNA]</scope>
    <source>
        <strain evidence="16 17">MJR8628A</strain>
    </source>
</reference>
<evidence type="ECO:0000259" key="15">
    <source>
        <dbReference type="PROSITE" id="PS50860"/>
    </source>
</evidence>
<dbReference type="InterPro" id="IPR018163">
    <property type="entry name" value="Thr/Ala-tRNA-synth_IIc_edit"/>
</dbReference>
<evidence type="ECO:0000256" key="1">
    <source>
        <dbReference type="ARBA" id="ARBA00008226"/>
    </source>
</evidence>
<keyword evidence="13" id="KW-0963">Cytoplasm</keyword>
<keyword evidence="4 13" id="KW-0479">Metal-binding</keyword>
<dbReference type="InterPro" id="IPR045864">
    <property type="entry name" value="aa-tRNA-synth_II/BPL/LPL"/>
</dbReference>
<comment type="catalytic activity">
    <reaction evidence="12 13">
        <text>tRNA(Ala) + L-alanine + ATP = L-alanyl-tRNA(Ala) + AMP + diphosphate</text>
        <dbReference type="Rhea" id="RHEA:12540"/>
        <dbReference type="Rhea" id="RHEA-COMP:9657"/>
        <dbReference type="Rhea" id="RHEA-COMP:9923"/>
        <dbReference type="ChEBI" id="CHEBI:30616"/>
        <dbReference type="ChEBI" id="CHEBI:33019"/>
        <dbReference type="ChEBI" id="CHEBI:57972"/>
        <dbReference type="ChEBI" id="CHEBI:78442"/>
        <dbReference type="ChEBI" id="CHEBI:78497"/>
        <dbReference type="ChEBI" id="CHEBI:456215"/>
        <dbReference type="EC" id="6.1.1.7"/>
    </reaction>
</comment>
<dbReference type="InterPro" id="IPR050058">
    <property type="entry name" value="Ala-tRNA_ligase"/>
</dbReference>
<comment type="caution">
    <text evidence="16">The sequence shown here is derived from an EMBL/GenBank/DDBJ whole genome shotgun (WGS) entry which is preliminary data.</text>
</comment>
<dbReference type="GO" id="GO:0008270">
    <property type="term" value="F:zinc ion binding"/>
    <property type="evidence" value="ECO:0007669"/>
    <property type="project" value="UniProtKB-UniRule"/>
</dbReference>
<feature type="binding site" evidence="13">
    <location>
        <position position="590"/>
    </location>
    <ligand>
        <name>Zn(2+)</name>
        <dbReference type="ChEBI" id="CHEBI:29105"/>
    </ligand>
</feature>
<dbReference type="FunFam" id="3.30.54.20:FF:000001">
    <property type="entry name" value="Alanine--tRNA ligase"/>
    <property type="match status" value="1"/>
</dbReference>
<comment type="domain">
    <text evidence="13">Consists of three domains; the N-terminal catalytic domain, the editing domain and the C-terminal C-Ala domain. The editing domain removes incorrectly charged amino acids, while the C-Ala domain, along with tRNA(Ala), serves as a bridge to cooperatively bring together the editing and aminoacylation centers thus stimulating deacylation of misacylated tRNAs.</text>
</comment>
<evidence type="ECO:0000256" key="11">
    <source>
        <dbReference type="ARBA" id="ARBA00024779"/>
    </source>
</evidence>
<organism evidence="16 17">
    <name type="scientific">Peptostreptococcus anaerobius</name>
    <dbReference type="NCBI Taxonomy" id="1261"/>
    <lineage>
        <taxon>Bacteria</taxon>
        <taxon>Bacillati</taxon>
        <taxon>Bacillota</taxon>
        <taxon>Clostridia</taxon>
        <taxon>Peptostreptococcales</taxon>
        <taxon>Peptostreptococcaceae</taxon>
        <taxon>Peptostreptococcus</taxon>
    </lineage>
</organism>
<dbReference type="InterPro" id="IPR002318">
    <property type="entry name" value="Ala-tRNA-lgiase_IIc"/>
</dbReference>
<dbReference type="InterPro" id="IPR009000">
    <property type="entry name" value="Transl_B-barrel_sf"/>
</dbReference>
<dbReference type="InterPro" id="IPR003156">
    <property type="entry name" value="DHHA1_dom"/>
</dbReference>
<dbReference type="Gene3D" id="3.30.980.10">
    <property type="entry name" value="Threonyl-trna Synthetase, Chain A, domain 2"/>
    <property type="match status" value="1"/>
</dbReference>
<dbReference type="SMART" id="SM00863">
    <property type="entry name" value="tRNA_SAD"/>
    <property type="match status" value="1"/>
</dbReference>
<dbReference type="Gene3D" id="3.30.930.10">
    <property type="entry name" value="Bira Bifunctional Protein, Domain 2"/>
    <property type="match status" value="1"/>
</dbReference>
<proteinExistence type="inferred from homology"/>
<dbReference type="EMBL" id="LSQZ01000008">
    <property type="protein sequence ID" value="KXI14411.1"/>
    <property type="molecule type" value="Genomic_DNA"/>
</dbReference>
<comment type="cofactor">
    <cofactor evidence="13">
        <name>Zn(2+)</name>
        <dbReference type="ChEBI" id="CHEBI:29105"/>
    </cofactor>
    <text evidence="13">Binds 1 zinc ion per subunit.</text>
</comment>
<dbReference type="GO" id="GO:0004813">
    <property type="term" value="F:alanine-tRNA ligase activity"/>
    <property type="evidence" value="ECO:0007669"/>
    <property type="project" value="UniProtKB-UniRule"/>
</dbReference>
<dbReference type="SUPFAM" id="SSF101353">
    <property type="entry name" value="Putative anticodon-binding domain of alanyl-tRNA synthetase (AlaRS)"/>
    <property type="match status" value="1"/>
</dbReference>
<keyword evidence="6 13" id="KW-0862">Zinc</keyword>
<evidence type="ECO:0000313" key="17">
    <source>
        <dbReference type="Proteomes" id="UP000070326"/>
    </source>
</evidence>
<dbReference type="Gene3D" id="3.30.54.20">
    <property type="match status" value="1"/>
</dbReference>
<dbReference type="FunFam" id="3.30.930.10:FF:000004">
    <property type="entry name" value="Alanine--tRNA ligase"/>
    <property type="match status" value="1"/>
</dbReference>
<dbReference type="Pfam" id="PF07973">
    <property type="entry name" value="tRNA_SAD"/>
    <property type="match status" value="1"/>
</dbReference>